<feature type="compositionally biased region" description="Basic and acidic residues" evidence="1">
    <location>
        <begin position="1"/>
        <end position="10"/>
    </location>
</feature>
<feature type="region of interest" description="Disordered" evidence="1">
    <location>
        <begin position="1"/>
        <end position="22"/>
    </location>
</feature>
<keyword evidence="3" id="KW-1185">Reference proteome</keyword>
<protein>
    <submittedName>
        <fullName evidence="2">Uncharacterized protein</fullName>
    </submittedName>
</protein>
<reference evidence="2 3" key="1">
    <citation type="submission" date="2024-02" db="EMBL/GenBank/DDBJ databases">
        <authorList>
            <person name="Vignale AGUSTIN F."/>
            <person name="Sosa J E."/>
            <person name="Modenutti C."/>
        </authorList>
    </citation>
    <scope>NUCLEOTIDE SEQUENCE [LARGE SCALE GENOMIC DNA]</scope>
</reference>
<gene>
    <name evidence="2" type="ORF">ILEXP_LOCUS14576</name>
</gene>
<dbReference type="EMBL" id="CAUOFW020001613">
    <property type="protein sequence ID" value="CAK9146708.1"/>
    <property type="molecule type" value="Genomic_DNA"/>
</dbReference>
<accession>A0ABC8RPR5</accession>
<proteinExistence type="predicted"/>
<dbReference type="AlphaFoldDB" id="A0ABC8RPR5"/>
<organism evidence="2 3">
    <name type="scientific">Ilex paraguariensis</name>
    <name type="common">yerba mate</name>
    <dbReference type="NCBI Taxonomy" id="185542"/>
    <lineage>
        <taxon>Eukaryota</taxon>
        <taxon>Viridiplantae</taxon>
        <taxon>Streptophyta</taxon>
        <taxon>Embryophyta</taxon>
        <taxon>Tracheophyta</taxon>
        <taxon>Spermatophyta</taxon>
        <taxon>Magnoliopsida</taxon>
        <taxon>eudicotyledons</taxon>
        <taxon>Gunneridae</taxon>
        <taxon>Pentapetalae</taxon>
        <taxon>asterids</taxon>
        <taxon>campanulids</taxon>
        <taxon>Aquifoliales</taxon>
        <taxon>Aquifoliaceae</taxon>
        <taxon>Ilex</taxon>
    </lineage>
</organism>
<evidence type="ECO:0000313" key="2">
    <source>
        <dbReference type="EMBL" id="CAK9146708.1"/>
    </source>
</evidence>
<comment type="caution">
    <text evidence="2">The sequence shown here is derived from an EMBL/GenBank/DDBJ whole genome shotgun (WGS) entry which is preliminary data.</text>
</comment>
<sequence>MKAMNSKEAEESNEGGNTHGVHHGGCADFEGSYGVIDEAIESSMELTQTLGGTVGLKKGDANGGACMKERGKKLSSTSSVLGDASCVPNGGGACFNSCFFGALSVDSNAERREALGNSRSGVGGAHCLGDTMGGAQGGVGGVSGCFGNVSGNLGAFGLLSMPQLAWAVPRVVLATSWVTWVTFQISWTLALGIDHTGIGYWPSGTSVGHLPLDANARH</sequence>
<evidence type="ECO:0000313" key="3">
    <source>
        <dbReference type="Proteomes" id="UP001642360"/>
    </source>
</evidence>
<evidence type="ECO:0000256" key="1">
    <source>
        <dbReference type="SAM" id="MobiDB-lite"/>
    </source>
</evidence>
<name>A0ABC8RPR5_9AQUA</name>
<dbReference type="Proteomes" id="UP001642360">
    <property type="component" value="Unassembled WGS sequence"/>
</dbReference>